<reference evidence="8 9" key="1">
    <citation type="journal article" date="2019" name="PLoS ONE">
        <title>Genomic analyses reveal an absence of contemporary introgressive admixture between fin whales and blue whales, despite known hybrids.</title>
        <authorList>
            <person name="Westbury M.V."/>
            <person name="Petersen B."/>
            <person name="Lorenzen E.D."/>
        </authorList>
    </citation>
    <scope>NUCLEOTIDE SEQUENCE [LARGE SCALE GENOMIC DNA]</scope>
    <source>
        <strain evidence="8">FinWhale-01</strain>
    </source>
</reference>
<dbReference type="InterPro" id="IPR006368">
    <property type="entry name" value="GDP_Man_deHydtase"/>
</dbReference>
<proteinExistence type="inferred from homology"/>
<accession>A0A643CDW5</accession>
<dbReference type="SUPFAM" id="SSF51735">
    <property type="entry name" value="NAD(P)-binding Rossmann-fold domains"/>
    <property type="match status" value="1"/>
</dbReference>
<dbReference type="InterPro" id="IPR036291">
    <property type="entry name" value="NAD(P)-bd_dom_sf"/>
</dbReference>
<dbReference type="EC" id="4.2.1.47" evidence="4"/>
<comment type="pathway">
    <text evidence="2">Nucleotide-sugar biosynthesis; GDP-L-fucose biosynthesis via de novo pathway; GDP-L-fucose from GDP-alpha-D-mannose: step 1/2.</text>
</comment>
<dbReference type="Gene3D" id="3.40.50.720">
    <property type="entry name" value="NAD(P)-binding Rossmann-like Domain"/>
    <property type="match status" value="1"/>
</dbReference>
<feature type="domain" description="NAD(P)-binding" evidence="7">
    <location>
        <begin position="62"/>
        <end position="163"/>
    </location>
</feature>
<gene>
    <name evidence="8" type="ORF">E2I00_002631</name>
</gene>
<comment type="cofactor">
    <cofactor evidence="1">
        <name>NADP(+)</name>
        <dbReference type="ChEBI" id="CHEBI:58349"/>
    </cofactor>
</comment>
<keyword evidence="5" id="KW-0456">Lyase</keyword>
<keyword evidence="9" id="KW-1185">Reference proteome</keyword>
<evidence type="ECO:0000256" key="5">
    <source>
        <dbReference type="ARBA" id="ARBA00023239"/>
    </source>
</evidence>
<dbReference type="InterPro" id="IPR016040">
    <property type="entry name" value="NAD(P)-bd_dom"/>
</dbReference>
<evidence type="ECO:0000259" key="7">
    <source>
        <dbReference type="Pfam" id="PF16363"/>
    </source>
</evidence>
<dbReference type="Proteomes" id="UP000437017">
    <property type="component" value="Unassembled WGS sequence"/>
</dbReference>
<dbReference type="AlphaFoldDB" id="A0A643CDW5"/>
<dbReference type="EMBL" id="SGJD01001759">
    <property type="protein sequence ID" value="KAB0398399.1"/>
    <property type="molecule type" value="Genomic_DNA"/>
</dbReference>
<evidence type="ECO:0000313" key="9">
    <source>
        <dbReference type="Proteomes" id="UP000437017"/>
    </source>
</evidence>
<name>A0A643CDW5_BALPH</name>
<organism evidence="8 9">
    <name type="scientific">Balaenoptera physalus</name>
    <name type="common">Fin whale</name>
    <name type="synonym">Balaena physalus</name>
    <dbReference type="NCBI Taxonomy" id="9770"/>
    <lineage>
        <taxon>Eukaryota</taxon>
        <taxon>Metazoa</taxon>
        <taxon>Chordata</taxon>
        <taxon>Craniata</taxon>
        <taxon>Vertebrata</taxon>
        <taxon>Euteleostomi</taxon>
        <taxon>Mammalia</taxon>
        <taxon>Eutheria</taxon>
        <taxon>Laurasiatheria</taxon>
        <taxon>Artiodactyla</taxon>
        <taxon>Whippomorpha</taxon>
        <taxon>Cetacea</taxon>
        <taxon>Mysticeti</taxon>
        <taxon>Balaenopteridae</taxon>
        <taxon>Balaenoptera</taxon>
    </lineage>
</organism>
<evidence type="ECO:0000256" key="4">
    <source>
        <dbReference type="ARBA" id="ARBA00011989"/>
    </source>
</evidence>
<evidence type="ECO:0000256" key="1">
    <source>
        <dbReference type="ARBA" id="ARBA00001937"/>
    </source>
</evidence>
<protein>
    <recommendedName>
        <fullName evidence="4">GDP-mannose 4,6-dehydratase</fullName>
        <ecNumber evidence="4">4.2.1.47</ecNumber>
    </recommendedName>
    <alternativeName>
        <fullName evidence="6">GDP-D-mannose dehydratase</fullName>
    </alternativeName>
</protein>
<dbReference type="GO" id="GO:0008446">
    <property type="term" value="F:GDP-mannose 4,6-dehydratase activity"/>
    <property type="evidence" value="ECO:0007669"/>
    <property type="project" value="UniProtKB-EC"/>
</dbReference>
<dbReference type="OrthoDB" id="10253554at2759"/>
<dbReference type="UniPathway" id="UPA00128">
    <property type="reaction ID" value="UER00190"/>
</dbReference>
<comment type="similarity">
    <text evidence="3">Belongs to the NAD(P)-dependent epimerase/dehydratase family. GDP-mannose 4,6-dehydratase subfamily.</text>
</comment>
<dbReference type="Pfam" id="PF16363">
    <property type="entry name" value="GDP_Man_Dehyd"/>
    <property type="match status" value="1"/>
</dbReference>
<sequence length="189" mass="20908">MQAQTCQLEPGSERESRTAVFNVTERSLCLSPSESVSGGALRLQQGCELKIPGPGNYFVELSGKDGSYLAEFLLEKGYEVHGIVRRSSSFNTGRIEHLYKNPQAHIEGNMKLHYGDLTDSTCLVKIINEVKPTEIYNLGAQSHVKMVTLEDDDRSANNDTSYLSLLSRKIRANQGVLKADVCCYTSTVK</sequence>
<dbReference type="FunFam" id="3.40.50.720:FF:000924">
    <property type="entry name" value="GDP-mannose 4,6 dehydratase"/>
    <property type="match status" value="1"/>
</dbReference>
<dbReference type="PANTHER" id="PTHR43715">
    <property type="entry name" value="GDP-MANNOSE 4,6-DEHYDRATASE"/>
    <property type="match status" value="1"/>
</dbReference>
<comment type="caution">
    <text evidence="8">The sequence shown here is derived from an EMBL/GenBank/DDBJ whole genome shotgun (WGS) entry which is preliminary data.</text>
</comment>
<dbReference type="GO" id="GO:0042351">
    <property type="term" value="P:'de novo' GDP-L-fucose biosynthetic process"/>
    <property type="evidence" value="ECO:0007669"/>
    <property type="project" value="UniProtKB-UniPathway"/>
</dbReference>
<evidence type="ECO:0000256" key="3">
    <source>
        <dbReference type="ARBA" id="ARBA00009263"/>
    </source>
</evidence>
<evidence type="ECO:0000256" key="2">
    <source>
        <dbReference type="ARBA" id="ARBA00004912"/>
    </source>
</evidence>
<evidence type="ECO:0000313" key="8">
    <source>
        <dbReference type="EMBL" id="KAB0398399.1"/>
    </source>
</evidence>
<evidence type="ECO:0000256" key="6">
    <source>
        <dbReference type="ARBA" id="ARBA00031085"/>
    </source>
</evidence>
<dbReference type="PANTHER" id="PTHR43715:SF1">
    <property type="entry name" value="GDP-MANNOSE 4,6 DEHYDRATASE"/>
    <property type="match status" value="1"/>
</dbReference>